<dbReference type="CDD" id="cd02872">
    <property type="entry name" value="GH18_chitolectin_chitotriosidase"/>
    <property type="match status" value="1"/>
</dbReference>
<dbReference type="PROSITE" id="PS51910">
    <property type="entry name" value="GH18_2"/>
    <property type="match status" value="1"/>
</dbReference>
<keyword evidence="5 6" id="KW-0326">Glycosidase</keyword>
<name>A0AAV2QER2_MEGNR</name>
<dbReference type="Gene3D" id="3.20.20.80">
    <property type="entry name" value="Glycosidases"/>
    <property type="match status" value="2"/>
</dbReference>
<evidence type="ECO:0000256" key="6">
    <source>
        <dbReference type="RuleBase" id="RU000489"/>
    </source>
</evidence>
<dbReference type="InterPro" id="IPR029070">
    <property type="entry name" value="Chitinase_insertion_sf"/>
</dbReference>
<dbReference type="GO" id="GO:0005576">
    <property type="term" value="C:extracellular region"/>
    <property type="evidence" value="ECO:0007669"/>
    <property type="project" value="InterPro"/>
</dbReference>
<feature type="domain" description="Chitin-binding type-2" evidence="8">
    <location>
        <begin position="595"/>
        <end position="649"/>
    </location>
</feature>
<keyword evidence="4" id="KW-1015">Disulfide bond</keyword>
<evidence type="ECO:0008006" key="12">
    <source>
        <dbReference type="Google" id="ProtNLM"/>
    </source>
</evidence>
<evidence type="ECO:0000259" key="8">
    <source>
        <dbReference type="PROSITE" id="PS50940"/>
    </source>
</evidence>
<organism evidence="10 11">
    <name type="scientific">Meganyctiphanes norvegica</name>
    <name type="common">Northern krill</name>
    <name type="synonym">Thysanopoda norvegica</name>
    <dbReference type="NCBI Taxonomy" id="48144"/>
    <lineage>
        <taxon>Eukaryota</taxon>
        <taxon>Metazoa</taxon>
        <taxon>Ecdysozoa</taxon>
        <taxon>Arthropoda</taxon>
        <taxon>Crustacea</taxon>
        <taxon>Multicrustacea</taxon>
        <taxon>Malacostraca</taxon>
        <taxon>Eumalacostraca</taxon>
        <taxon>Eucarida</taxon>
        <taxon>Euphausiacea</taxon>
        <taxon>Euphausiidae</taxon>
        <taxon>Meganyctiphanes</taxon>
    </lineage>
</organism>
<dbReference type="PANTHER" id="PTHR11177">
    <property type="entry name" value="CHITINASE"/>
    <property type="match status" value="1"/>
</dbReference>
<dbReference type="Pfam" id="PF01607">
    <property type="entry name" value="CBM_14"/>
    <property type="match status" value="1"/>
</dbReference>
<feature type="chain" id="PRO_5043830859" description="Chitinase" evidence="7">
    <location>
        <begin position="19"/>
        <end position="652"/>
    </location>
</feature>
<evidence type="ECO:0000259" key="9">
    <source>
        <dbReference type="PROSITE" id="PS51910"/>
    </source>
</evidence>
<keyword evidence="7" id="KW-0732">Signal</keyword>
<dbReference type="GO" id="GO:0008061">
    <property type="term" value="F:chitin binding"/>
    <property type="evidence" value="ECO:0007669"/>
    <property type="project" value="UniProtKB-KW"/>
</dbReference>
<evidence type="ECO:0000256" key="7">
    <source>
        <dbReference type="SAM" id="SignalP"/>
    </source>
</evidence>
<keyword evidence="2" id="KW-0147">Chitin-binding</keyword>
<dbReference type="InterPro" id="IPR050314">
    <property type="entry name" value="Glycosyl_Hydrlase_18"/>
</dbReference>
<evidence type="ECO:0000313" key="11">
    <source>
        <dbReference type="Proteomes" id="UP001497623"/>
    </source>
</evidence>
<keyword evidence="3 6" id="KW-0378">Hydrolase</keyword>
<keyword evidence="11" id="KW-1185">Reference proteome</keyword>
<proteinExistence type="inferred from homology"/>
<evidence type="ECO:0000256" key="5">
    <source>
        <dbReference type="ARBA" id="ARBA00023295"/>
    </source>
</evidence>
<dbReference type="SUPFAM" id="SSF51445">
    <property type="entry name" value="(Trans)glycosidases"/>
    <property type="match status" value="1"/>
</dbReference>
<comment type="similarity">
    <text evidence="1">Belongs to the glycosyl hydrolase 18 family. Chitinase class II subfamily.</text>
</comment>
<dbReference type="PROSITE" id="PS01095">
    <property type="entry name" value="GH18_1"/>
    <property type="match status" value="1"/>
</dbReference>
<evidence type="ECO:0000256" key="3">
    <source>
        <dbReference type="ARBA" id="ARBA00022801"/>
    </source>
</evidence>
<feature type="signal peptide" evidence="7">
    <location>
        <begin position="1"/>
        <end position="18"/>
    </location>
</feature>
<dbReference type="SMART" id="SM00494">
    <property type="entry name" value="ChtBD2"/>
    <property type="match status" value="1"/>
</dbReference>
<dbReference type="InterPro" id="IPR011583">
    <property type="entry name" value="Chitinase_II/V-like_cat"/>
</dbReference>
<dbReference type="SUPFAM" id="SSF57625">
    <property type="entry name" value="Invertebrate chitin-binding proteins"/>
    <property type="match status" value="1"/>
</dbReference>
<dbReference type="EMBL" id="CAXKWB010005404">
    <property type="protein sequence ID" value="CAL4078276.1"/>
    <property type="molecule type" value="Genomic_DNA"/>
</dbReference>
<dbReference type="PANTHER" id="PTHR11177:SF359">
    <property type="entry name" value="CHITINASE 10-RELATED"/>
    <property type="match status" value="1"/>
</dbReference>
<dbReference type="GO" id="GO:0005975">
    <property type="term" value="P:carbohydrate metabolic process"/>
    <property type="evidence" value="ECO:0007669"/>
    <property type="project" value="InterPro"/>
</dbReference>
<dbReference type="GO" id="GO:0006032">
    <property type="term" value="P:chitin catabolic process"/>
    <property type="evidence" value="ECO:0007669"/>
    <property type="project" value="TreeGrafter"/>
</dbReference>
<dbReference type="SUPFAM" id="SSF54556">
    <property type="entry name" value="Chitinase insertion domain"/>
    <property type="match status" value="1"/>
</dbReference>
<dbReference type="GO" id="GO:0004568">
    <property type="term" value="F:chitinase activity"/>
    <property type="evidence" value="ECO:0007669"/>
    <property type="project" value="UniProtKB-ARBA"/>
</dbReference>
<dbReference type="Pfam" id="PF00704">
    <property type="entry name" value="Glyco_hydro_18"/>
    <property type="match status" value="1"/>
</dbReference>
<dbReference type="SMART" id="SM00636">
    <property type="entry name" value="Glyco_18"/>
    <property type="match status" value="1"/>
</dbReference>
<evidence type="ECO:0000256" key="1">
    <source>
        <dbReference type="ARBA" id="ARBA00009121"/>
    </source>
</evidence>
<dbReference type="Proteomes" id="UP001497623">
    <property type="component" value="Unassembled WGS sequence"/>
</dbReference>
<protein>
    <recommendedName>
        <fullName evidence="12">Chitinase</fullName>
    </recommendedName>
</protein>
<dbReference type="InterPro" id="IPR002557">
    <property type="entry name" value="Chitin-bd_dom"/>
</dbReference>
<evidence type="ECO:0000256" key="2">
    <source>
        <dbReference type="ARBA" id="ARBA00022669"/>
    </source>
</evidence>
<accession>A0AAV2QER2</accession>
<dbReference type="InterPro" id="IPR036508">
    <property type="entry name" value="Chitin-bd_dom_sf"/>
</dbReference>
<dbReference type="PROSITE" id="PS50940">
    <property type="entry name" value="CHIT_BIND_II"/>
    <property type="match status" value="1"/>
</dbReference>
<reference evidence="10 11" key="1">
    <citation type="submission" date="2024-05" db="EMBL/GenBank/DDBJ databases">
        <authorList>
            <person name="Wallberg A."/>
        </authorList>
    </citation>
    <scope>NUCLEOTIDE SEQUENCE [LARGE SCALE GENOMIC DNA]</scope>
</reference>
<dbReference type="AlphaFoldDB" id="A0AAV2QER2"/>
<dbReference type="Gene3D" id="3.10.50.10">
    <property type="match status" value="1"/>
</dbReference>
<dbReference type="FunFam" id="3.10.50.10:FF:000001">
    <property type="entry name" value="Chitinase 3-like 1"/>
    <property type="match status" value="1"/>
</dbReference>
<evidence type="ECO:0000256" key="4">
    <source>
        <dbReference type="ARBA" id="ARBA00023157"/>
    </source>
</evidence>
<evidence type="ECO:0000313" key="10">
    <source>
        <dbReference type="EMBL" id="CAL4078276.1"/>
    </source>
</evidence>
<dbReference type="InterPro" id="IPR001579">
    <property type="entry name" value="Glyco_hydro_18_chit_AS"/>
</dbReference>
<sequence>MWELLVVTTAAMAAMATSDIQPRQDLDSNGGLPVNSDDELLPNYEDENAFNYWNSILERANACEVSGGKCMTKKTAKKDCKGKLDKKLKCDKKRLKCCINDEITTLTPCRAANCPPCPTPGPTPEGVYKVVCYFTNWAWYRPGIGKYTPDEIDPTLCTHIVYGFAVLDPSNQIIKSHDPWADIDNEFYKKVTDYKSRGIKVTLAIGGWTDSADDKYSSLVNNPAARAKFVAHVVEYVMDHNFDGLDLDWEYPVCWQVDCSRGPSSDKEGFANLVKELSAAFKPKGLLLSAAVSPSKKVVDAGYDVPVLSNYMDWIAVMTYDFHGQWDKKTGHNAPMYHHPESNENTFNVDYAIKYWIKKGAAKNKLVVGMPLYGQSFTINDPSNTGLNSPASSGGTAGEFTRAAGMLAYYEICEKVRQGWKVVQDPKGRMGPYAYSGNQWVSYDDAAMIKMKSQYIRDEGLAGGMVWALDFDDFTNRCGQGKNPLLKAIKNVLGSSKIITISGRLESFQSRSNACTDAGGNCMSKKAAKKDCNGNWDKNSKCDKKRQVCCMKDACPVVTCAPCTTNPTFTNAPITTNPVRTNPPPVVTTPGGSGGGPCQSGSFKGNPSNCSTYFQCVHGNWVSQNCPSGLHWNQTNTNCDWPQSAKCESSGK</sequence>
<dbReference type="InterPro" id="IPR001223">
    <property type="entry name" value="Glyco_hydro18_cat"/>
</dbReference>
<comment type="caution">
    <text evidence="10">The sequence shown here is derived from an EMBL/GenBank/DDBJ whole genome shotgun (WGS) entry which is preliminary data.</text>
</comment>
<dbReference type="InterPro" id="IPR017853">
    <property type="entry name" value="GH"/>
</dbReference>
<feature type="domain" description="GH18" evidence="9">
    <location>
        <begin position="128"/>
        <end position="496"/>
    </location>
</feature>
<gene>
    <name evidence="10" type="ORF">MNOR_LOCUS10605</name>
</gene>
<dbReference type="Gene3D" id="2.170.140.10">
    <property type="entry name" value="Chitin binding domain"/>
    <property type="match status" value="1"/>
</dbReference>